<feature type="binding site" evidence="5">
    <location>
        <position position="91"/>
    </location>
    <ligand>
        <name>substrate</name>
    </ligand>
</feature>
<evidence type="ECO:0000256" key="7">
    <source>
        <dbReference type="RuleBase" id="RU004417"/>
    </source>
</evidence>
<comment type="caution">
    <text evidence="9">The sequence shown here is derived from an EMBL/GenBank/DDBJ whole genome shotgun (WGS) entry which is preliminary data.</text>
</comment>
<evidence type="ECO:0000256" key="4">
    <source>
        <dbReference type="PIRSR" id="PIRSR000185-1"/>
    </source>
</evidence>
<dbReference type="InterPro" id="IPR014362">
    <property type="entry name" value="Glu_DH"/>
</dbReference>
<reference evidence="9 10" key="1">
    <citation type="journal article" date="2016" name="Nat. Commun.">
        <title>Thousands of microbial genomes shed light on interconnected biogeochemical processes in an aquifer system.</title>
        <authorList>
            <person name="Anantharaman K."/>
            <person name="Brown C.T."/>
            <person name="Hug L.A."/>
            <person name="Sharon I."/>
            <person name="Castelle C.J."/>
            <person name="Probst A.J."/>
            <person name="Thomas B.C."/>
            <person name="Singh A."/>
            <person name="Wilkins M.J."/>
            <person name="Karaoz U."/>
            <person name="Brodie E.L."/>
            <person name="Williams K.H."/>
            <person name="Hubbard S.S."/>
            <person name="Banfield J.F."/>
        </authorList>
    </citation>
    <scope>NUCLEOTIDE SEQUENCE [LARGE SCALE GENOMIC DNA]</scope>
</reference>
<dbReference type="Proteomes" id="UP000176241">
    <property type="component" value="Unassembled WGS sequence"/>
</dbReference>
<evidence type="ECO:0000256" key="2">
    <source>
        <dbReference type="ARBA" id="ARBA00023002"/>
    </source>
</evidence>
<evidence type="ECO:0000256" key="6">
    <source>
        <dbReference type="PIRSR" id="PIRSR000185-3"/>
    </source>
</evidence>
<sequence>MQDPFKNAMQQLNNAAKILKLNQKVLTVLKGPKKVLEAKIPVKMDNGSTKLFQAYRVQYNNTRGPFKGGIRFHPKVNLSEIKALSFWMTIKTAVIGIPMGGSKGGVIVDSQKLSPAELERLSRAYMKAFYKNLGPKLDVPAPDVYTNAQIMDWMADEYAKLTGHKQPAVITGKSVEAGGSLGRDTATADGGFFILETLAKKLKIQPKKTKMIVQGFGNVGANFAHLAYHAGYKIIGVSDSHTGLFDQTGQGLDYHIIEHIKRGSKGMVDICDCHDIKCSCRNHQHLSNQQILEQNCDILVLAALENQITKANAKNIKAKILIELANGPVTPDADCILFGKKQIVIPDVLANAGGVTVSYFEWLQNLKNQRWTRRQVKNKLKPMMIKAFNQVWNASKKYKTDLRTAAFMRAIEKIAKAIKK</sequence>
<keyword evidence="5" id="KW-0520">NAD</keyword>
<feature type="binding site" evidence="5">
    <location>
        <position position="218"/>
    </location>
    <ligand>
        <name>NAD(+)</name>
        <dbReference type="ChEBI" id="CHEBI:57540"/>
    </ligand>
</feature>
<dbReference type="SMART" id="SM00839">
    <property type="entry name" value="ELFV_dehydrog"/>
    <property type="match status" value="1"/>
</dbReference>
<dbReference type="AlphaFoldDB" id="A0A1G1XWJ5"/>
<evidence type="ECO:0000256" key="1">
    <source>
        <dbReference type="ARBA" id="ARBA00006382"/>
    </source>
</evidence>
<dbReference type="CDD" id="cd01076">
    <property type="entry name" value="NAD_bind_1_Glu_DH"/>
    <property type="match status" value="1"/>
</dbReference>
<dbReference type="PANTHER" id="PTHR11606">
    <property type="entry name" value="GLUTAMATE DEHYDROGENASE"/>
    <property type="match status" value="1"/>
</dbReference>
<dbReference type="InterPro" id="IPR006095">
    <property type="entry name" value="Glu/Leu/Phe/Val/Trp_DH"/>
</dbReference>
<dbReference type="Gene3D" id="3.40.50.10860">
    <property type="entry name" value="Leucine Dehydrogenase, chain A, domain 1"/>
    <property type="match status" value="1"/>
</dbReference>
<evidence type="ECO:0000313" key="10">
    <source>
        <dbReference type="Proteomes" id="UP000176241"/>
    </source>
</evidence>
<dbReference type="InterPro" id="IPR046346">
    <property type="entry name" value="Aminoacid_DH-like_N_sf"/>
</dbReference>
<evidence type="ECO:0000313" key="9">
    <source>
        <dbReference type="EMBL" id="OGY43976.1"/>
    </source>
</evidence>
<dbReference type="GO" id="GO:0000166">
    <property type="term" value="F:nucleotide binding"/>
    <property type="evidence" value="ECO:0007669"/>
    <property type="project" value="UniProtKB-KW"/>
</dbReference>
<keyword evidence="2 3" id="KW-0560">Oxidoreductase</keyword>
<organism evidence="9 10">
    <name type="scientific">Candidatus Buchananbacteria bacterium RIFCSPHIGHO2_01_FULL_39_8</name>
    <dbReference type="NCBI Taxonomy" id="1797533"/>
    <lineage>
        <taxon>Bacteria</taxon>
        <taxon>Candidatus Buchananiibacteriota</taxon>
    </lineage>
</organism>
<proteinExistence type="inferred from homology"/>
<feature type="binding site" evidence="5">
    <location>
        <position position="67"/>
    </location>
    <ligand>
        <name>substrate</name>
    </ligand>
</feature>
<name>A0A1G1XWJ5_9BACT</name>
<dbReference type="SUPFAM" id="SSF51735">
    <property type="entry name" value="NAD(P)-binding Rossmann-fold domains"/>
    <property type="match status" value="1"/>
</dbReference>
<evidence type="ECO:0000256" key="5">
    <source>
        <dbReference type="PIRSR" id="PIRSR000185-2"/>
    </source>
</evidence>
<dbReference type="InterPro" id="IPR006097">
    <property type="entry name" value="Glu/Leu/Phe/Val/Trp_DH_dimer"/>
</dbReference>
<feature type="binding site" evidence="5">
    <location>
        <position position="358"/>
    </location>
    <ligand>
        <name>substrate</name>
    </ligand>
</feature>
<dbReference type="Pfam" id="PF00208">
    <property type="entry name" value="ELFV_dehydrog"/>
    <property type="match status" value="1"/>
</dbReference>
<dbReference type="Pfam" id="PF02812">
    <property type="entry name" value="ELFV_dehydrog_N"/>
    <property type="match status" value="1"/>
</dbReference>
<comment type="similarity">
    <text evidence="1 3 7">Belongs to the Glu/Leu/Phe/Val dehydrogenases family.</text>
</comment>
<feature type="active site" description="Proton donor" evidence="4">
    <location>
        <position position="103"/>
    </location>
</feature>
<evidence type="ECO:0000256" key="3">
    <source>
        <dbReference type="PIRNR" id="PIRNR000185"/>
    </source>
</evidence>
<accession>A0A1G1XWJ5</accession>
<dbReference type="PRINTS" id="PR00082">
    <property type="entry name" value="GLFDHDRGNASE"/>
</dbReference>
<dbReference type="PIRSF" id="PIRSF000185">
    <property type="entry name" value="Glu_DH"/>
    <property type="match status" value="1"/>
</dbReference>
<dbReference type="EMBL" id="MHIC01000038">
    <property type="protein sequence ID" value="OGY43976.1"/>
    <property type="molecule type" value="Genomic_DNA"/>
</dbReference>
<dbReference type="Gene3D" id="3.40.50.720">
    <property type="entry name" value="NAD(P)-binding Rossmann-like Domain"/>
    <property type="match status" value="1"/>
</dbReference>
<dbReference type="InterPro" id="IPR006096">
    <property type="entry name" value="Glu/Leu/Phe/Val/Trp_DH_C"/>
</dbReference>
<dbReference type="GO" id="GO:0006538">
    <property type="term" value="P:L-glutamate catabolic process"/>
    <property type="evidence" value="ECO:0007669"/>
    <property type="project" value="TreeGrafter"/>
</dbReference>
<feature type="binding site" evidence="5">
    <location>
        <position position="187"/>
    </location>
    <ligand>
        <name>NAD(+)</name>
        <dbReference type="ChEBI" id="CHEBI:57540"/>
    </ligand>
</feature>
<dbReference type="InterPro" id="IPR033922">
    <property type="entry name" value="NAD_bind_Glu_DH"/>
</dbReference>
<dbReference type="STRING" id="1797533.A2731_02505"/>
<gene>
    <name evidence="9" type="ORF">A2731_02505</name>
</gene>
<protein>
    <recommendedName>
        <fullName evidence="3">Glutamate dehydrogenase</fullName>
    </recommendedName>
</protein>
<feature type="domain" description="Glutamate/phenylalanine/leucine/valine/L-tryptophan dehydrogenase C-terminal" evidence="8">
    <location>
        <begin position="180"/>
        <end position="420"/>
    </location>
</feature>
<evidence type="ECO:0000259" key="8">
    <source>
        <dbReference type="SMART" id="SM00839"/>
    </source>
</evidence>
<dbReference type="SUPFAM" id="SSF53223">
    <property type="entry name" value="Aminoacid dehydrogenase-like, N-terminal domain"/>
    <property type="match status" value="1"/>
</dbReference>
<dbReference type="InterPro" id="IPR036291">
    <property type="entry name" value="NAD(P)-bd_dom_sf"/>
</dbReference>
<dbReference type="GO" id="GO:0004352">
    <property type="term" value="F:glutamate dehydrogenase (NAD+) activity"/>
    <property type="evidence" value="ECO:0007669"/>
    <property type="project" value="TreeGrafter"/>
</dbReference>
<dbReference type="PANTHER" id="PTHR11606:SF13">
    <property type="entry name" value="GLUTAMATE DEHYDROGENASE 1, MITOCHONDRIAL"/>
    <property type="match status" value="1"/>
</dbReference>
<feature type="site" description="Important for catalysis" evidence="6">
    <location>
        <position position="143"/>
    </location>
</feature>
<keyword evidence="5" id="KW-0547">Nucleotide-binding</keyword>